<accession>A0A3P8F8A2</accession>
<name>A0A183GS47_HELPZ</name>
<dbReference type="Proteomes" id="UP000050761">
    <property type="component" value="Unassembled WGS sequence"/>
</dbReference>
<reference evidence="1 2" key="1">
    <citation type="submission" date="2018-11" db="EMBL/GenBank/DDBJ databases">
        <authorList>
            <consortium name="Pathogen Informatics"/>
        </authorList>
    </citation>
    <scope>NUCLEOTIDE SEQUENCE [LARGE SCALE GENOMIC DNA]</scope>
</reference>
<evidence type="ECO:0000313" key="3">
    <source>
        <dbReference type="WBParaSite" id="HPBE_0002551701-mRNA-1"/>
    </source>
</evidence>
<keyword evidence="2" id="KW-1185">Reference proteome</keyword>
<dbReference type="EMBL" id="UZAH01038054">
    <property type="protein sequence ID" value="VDP51855.1"/>
    <property type="molecule type" value="Genomic_DNA"/>
</dbReference>
<sequence length="86" mass="9275">MYQCIKPTLLRPRFMPFAGQIYVKANLPNSVTTSAKNVAIPPKASFTSFSIFVPITLRQVSISFVGGQHSAPYIATGRTAVADQGT</sequence>
<accession>A0A183GS47</accession>
<dbReference type="WBParaSite" id="HPBE_0002551701-mRNA-1">
    <property type="protein sequence ID" value="HPBE_0002551701-mRNA-1"/>
    <property type="gene ID" value="HPBE_0002551701"/>
</dbReference>
<dbReference type="AlphaFoldDB" id="A0A183GS47"/>
<reference evidence="3" key="2">
    <citation type="submission" date="2019-09" db="UniProtKB">
        <authorList>
            <consortium name="WormBaseParasite"/>
        </authorList>
    </citation>
    <scope>IDENTIFICATION</scope>
</reference>
<proteinExistence type="predicted"/>
<evidence type="ECO:0000313" key="2">
    <source>
        <dbReference type="Proteomes" id="UP000050761"/>
    </source>
</evidence>
<protein>
    <submittedName>
        <fullName evidence="3">MSP domain-containing protein</fullName>
    </submittedName>
</protein>
<gene>
    <name evidence="1" type="ORF">HPBE_LOCUS25518</name>
</gene>
<organism evidence="2 3">
    <name type="scientific">Heligmosomoides polygyrus</name>
    <name type="common">Parasitic roundworm</name>
    <dbReference type="NCBI Taxonomy" id="6339"/>
    <lineage>
        <taxon>Eukaryota</taxon>
        <taxon>Metazoa</taxon>
        <taxon>Ecdysozoa</taxon>
        <taxon>Nematoda</taxon>
        <taxon>Chromadorea</taxon>
        <taxon>Rhabditida</taxon>
        <taxon>Rhabditina</taxon>
        <taxon>Rhabditomorpha</taxon>
        <taxon>Strongyloidea</taxon>
        <taxon>Heligmosomidae</taxon>
        <taxon>Heligmosomoides</taxon>
    </lineage>
</organism>
<evidence type="ECO:0000313" key="1">
    <source>
        <dbReference type="EMBL" id="VDP51855.1"/>
    </source>
</evidence>